<organism evidence="2 3">
    <name type="scientific">Bacillus altitudinis</name>
    <dbReference type="NCBI Taxonomy" id="293387"/>
    <lineage>
        <taxon>Bacteria</taxon>
        <taxon>Bacillati</taxon>
        <taxon>Bacillota</taxon>
        <taxon>Bacilli</taxon>
        <taxon>Bacillales</taxon>
        <taxon>Bacillaceae</taxon>
        <taxon>Bacillus</taxon>
    </lineage>
</organism>
<gene>
    <name evidence="2" type="ORF">BACI348_40837</name>
</gene>
<evidence type="ECO:0000256" key="1">
    <source>
        <dbReference type="SAM" id="Phobius"/>
    </source>
</evidence>
<feature type="transmembrane region" description="Helical" evidence="1">
    <location>
        <begin position="244"/>
        <end position="262"/>
    </location>
</feature>
<name>A0A653R3P4_BACAB</name>
<keyword evidence="1" id="KW-0812">Transmembrane</keyword>
<accession>A0A653R3P4</accession>
<dbReference type="AlphaFoldDB" id="A0A653R3P4"/>
<feature type="transmembrane region" description="Helical" evidence="1">
    <location>
        <begin position="268"/>
        <end position="288"/>
    </location>
</feature>
<keyword evidence="1" id="KW-0472">Membrane</keyword>
<evidence type="ECO:0000313" key="2">
    <source>
        <dbReference type="EMBL" id="VXB49166.1"/>
    </source>
</evidence>
<protein>
    <submittedName>
        <fullName evidence="2">Uncharacterized protein</fullName>
    </submittedName>
</protein>
<dbReference type="EMBL" id="CABWLH010000009">
    <property type="protein sequence ID" value="VXB49166.1"/>
    <property type="molecule type" value="Genomic_DNA"/>
</dbReference>
<feature type="transmembrane region" description="Helical" evidence="1">
    <location>
        <begin position="69"/>
        <end position="87"/>
    </location>
</feature>
<proteinExistence type="predicted"/>
<reference evidence="2 3" key="1">
    <citation type="submission" date="2019-10" db="EMBL/GenBank/DDBJ databases">
        <authorList>
            <person name="Karimi E."/>
        </authorList>
    </citation>
    <scope>NUCLEOTIDE SEQUENCE [LARGE SCALE GENOMIC DNA]</scope>
    <source>
        <strain evidence="2">Bacillus sp. 348</strain>
    </source>
</reference>
<evidence type="ECO:0000313" key="3">
    <source>
        <dbReference type="Proteomes" id="UP000433089"/>
    </source>
</evidence>
<sequence>MWEKIESFLFDILGLLVPGIVLILGVAFSYFSLISSDSWYYLTQKVNNESIIVINHISILLERFNGGNFLIIIIFLILLGYLLGHIVKVFSKIYYGACIIIFDNGIIELLKYIWASIKKSVKDTFRDYKQFIDSRPFFEQRYKLKKMLKFENKFFKVTFIFVRNIFKFISEIFSEALTFKVDSYEPANEKLVSEVVGLINQKYEVDFPKKWYSVYKLSKTIITHENLKSLGDTFLAKYNLYRSLSFISFLNIVLTCVLYFFLSEYLNPYANILGPLLLIIHLLFLFTFHEKYKRYFKLCGNETLIALFYFFKKQQ</sequence>
<feature type="transmembrane region" description="Helical" evidence="1">
    <location>
        <begin position="12"/>
        <end position="33"/>
    </location>
</feature>
<dbReference type="RefSeq" id="WP_159159646.1">
    <property type="nucleotide sequence ID" value="NZ_LR732831.1"/>
</dbReference>
<dbReference type="Proteomes" id="UP000433089">
    <property type="component" value="Unassembled WGS sequence"/>
</dbReference>
<keyword evidence="1" id="KW-1133">Transmembrane helix</keyword>